<keyword evidence="1" id="KW-0812">Transmembrane</keyword>
<feature type="transmembrane region" description="Helical" evidence="1">
    <location>
        <begin position="88"/>
        <end position="109"/>
    </location>
</feature>
<dbReference type="RefSeq" id="WP_308456945.1">
    <property type="nucleotide sequence ID" value="NZ_JAJEQM010000017.1"/>
</dbReference>
<dbReference type="InterPro" id="IPR010690">
    <property type="entry name" value="YqfD"/>
</dbReference>
<protein>
    <submittedName>
        <fullName evidence="2">Sporulation protein YqfD</fullName>
    </submittedName>
</protein>
<keyword evidence="1" id="KW-1133">Transmembrane helix</keyword>
<reference evidence="2 3" key="1">
    <citation type="submission" date="2021-10" db="EMBL/GenBank/DDBJ databases">
        <title>Anaerobic single-cell dispensing facilitates the cultivation of human gut bacteria.</title>
        <authorList>
            <person name="Afrizal A."/>
        </authorList>
    </citation>
    <scope>NUCLEOTIDE SEQUENCE [LARGE SCALE GENOMIC DNA]</scope>
    <source>
        <strain evidence="2 3">CLA-AA-H232</strain>
    </source>
</reference>
<comment type="caution">
    <text evidence="2">The sequence shown here is derived from an EMBL/GenBank/DDBJ whole genome shotgun (WGS) entry which is preliminary data.</text>
</comment>
<dbReference type="NCBIfam" id="TIGR02876">
    <property type="entry name" value="spore_yqfD"/>
    <property type="match status" value="1"/>
</dbReference>
<keyword evidence="1" id="KW-0472">Membrane</keyword>
<dbReference type="AlphaFoldDB" id="A0AAE3JAG2"/>
<dbReference type="EMBL" id="JAJEQM010000017">
    <property type="protein sequence ID" value="MCC2211401.1"/>
    <property type="molecule type" value="Genomic_DNA"/>
</dbReference>
<sequence length="411" mass="47077">MFKKFFKFLYGYVIIKVYGKGAERFINICLRRNIDVWNIKPFDDGIEMCIYIKDFFHIRQVRKKSNVKIKISQRRGIKHLMRLYRKRYLFLIGFALCIIFFAVSAQFIWVVEINGVENSDINGIISTLDSIGIKSGALKAKLPDGMESKAAIINNNDHIAWAWVYIEGAKARVEIYEQIIPPNILDKDTPCDIVAACDGIINHMVVKNGEEVLNDGDAVKTGDVIVSGKVATYKEGYPEEYIYVHSMADIMAYTTHSKNGDYKLYYESRVPTGKNRYMVSLEVFGKMFSLPLGRMNFEEYDINEARHEICIPFFGYTGIAFDTVKYTEVNVNKEPISIETAVEFAKNDLEEKISNELLYGSILTDENVEYEKIDNETINVKLEMDFIQNIATSQPISADTEGEEILDKQTD</sequence>
<dbReference type="Pfam" id="PF06898">
    <property type="entry name" value="YqfD"/>
    <property type="match status" value="1"/>
</dbReference>
<accession>A0AAE3JAG2</accession>
<evidence type="ECO:0000256" key="1">
    <source>
        <dbReference type="SAM" id="Phobius"/>
    </source>
</evidence>
<proteinExistence type="predicted"/>
<evidence type="ECO:0000313" key="2">
    <source>
        <dbReference type="EMBL" id="MCC2211401.1"/>
    </source>
</evidence>
<gene>
    <name evidence="2" type="primary">yqfD</name>
    <name evidence="2" type="ORF">LKE05_11455</name>
</gene>
<keyword evidence="3" id="KW-1185">Reference proteome</keyword>
<evidence type="ECO:0000313" key="3">
    <source>
        <dbReference type="Proteomes" id="UP001198242"/>
    </source>
</evidence>
<organism evidence="2 3">
    <name type="scientific">Hominilimicola fabiformis</name>
    <dbReference type="NCBI Taxonomy" id="2885356"/>
    <lineage>
        <taxon>Bacteria</taxon>
        <taxon>Bacillati</taxon>
        <taxon>Bacillota</taxon>
        <taxon>Clostridia</taxon>
        <taxon>Eubacteriales</taxon>
        <taxon>Oscillospiraceae</taxon>
        <taxon>Hominilimicola</taxon>
    </lineage>
</organism>
<name>A0AAE3JAG2_9FIRM</name>
<dbReference type="Proteomes" id="UP001198242">
    <property type="component" value="Unassembled WGS sequence"/>
</dbReference>
<dbReference type="PIRSF" id="PIRSF029895">
    <property type="entry name" value="SpoIV"/>
    <property type="match status" value="1"/>
</dbReference>